<dbReference type="EMBL" id="JBHFEH010000006">
    <property type="protein sequence ID" value="KAL2057118.1"/>
    <property type="molecule type" value="Genomic_DNA"/>
</dbReference>
<protein>
    <submittedName>
        <fullName evidence="1">Uncharacterized protein</fullName>
    </submittedName>
</protein>
<dbReference type="Proteomes" id="UP001590951">
    <property type="component" value="Unassembled WGS sequence"/>
</dbReference>
<keyword evidence="2" id="KW-1185">Reference proteome</keyword>
<accession>A0ABR4BH14</accession>
<gene>
    <name evidence="1" type="ORF">ABVK25_002857</name>
</gene>
<comment type="caution">
    <text evidence="1">The sequence shown here is derived from an EMBL/GenBank/DDBJ whole genome shotgun (WGS) entry which is preliminary data.</text>
</comment>
<evidence type="ECO:0000313" key="2">
    <source>
        <dbReference type="Proteomes" id="UP001590951"/>
    </source>
</evidence>
<name>A0ABR4BH14_9LECA</name>
<organism evidence="1 2">
    <name type="scientific">Lepraria finkii</name>
    <dbReference type="NCBI Taxonomy" id="1340010"/>
    <lineage>
        <taxon>Eukaryota</taxon>
        <taxon>Fungi</taxon>
        <taxon>Dikarya</taxon>
        <taxon>Ascomycota</taxon>
        <taxon>Pezizomycotina</taxon>
        <taxon>Lecanoromycetes</taxon>
        <taxon>OSLEUM clade</taxon>
        <taxon>Lecanoromycetidae</taxon>
        <taxon>Lecanorales</taxon>
        <taxon>Lecanorineae</taxon>
        <taxon>Stereocaulaceae</taxon>
        <taxon>Lepraria</taxon>
    </lineage>
</organism>
<reference evidence="1 2" key="1">
    <citation type="submission" date="2024-09" db="EMBL/GenBank/DDBJ databases">
        <title>Rethinking Asexuality: The Enigmatic Case of Functional Sexual Genes in Lepraria (Stereocaulaceae).</title>
        <authorList>
            <person name="Doellman M."/>
            <person name="Sun Y."/>
            <person name="Barcenas-Pena A."/>
            <person name="Lumbsch H.T."/>
            <person name="Grewe F."/>
        </authorList>
    </citation>
    <scope>NUCLEOTIDE SEQUENCE [LARGE SCALE GENOMIC DNA]</scope>
    <source>
        <strain evidence="1 2">Grewe 0041</strain>
    </source>
</reference>
<evidence type="ECO:0000313" key="1">
    <source>
        <dbReference type="EMBL" id="KAL2057118.1"/>
    </source>
</evidence>
<proteinExistence type="predicted"/>
<sequence>MLRRDYRPRRYCYNIYSSPLHSSNKDKDNLLYERDMGGTNVTDFASIWEWEENREWNELSPAIGLDLLACFCSLQVFFGRSMEQTEWAKWFALIWARQHVCAKIPQLLF</sequence>